<proteinExistence type="predicted"/>
<organism evidence="1 2">
    <name type="scientific">Dipteronia sinensis</name>
    <dbReference type="NCBI Taxonomy" id="43782"/>
    <lineage>
        <taxon>Eukaryota</taxon>
        <taxon>Viridiplantae</taxon>
        <taxon>Streptophyta</taxon>
        <taxon>Embryophyta</taxon>
        <taxon>Tracheophyta</taxon>
        <taxon>Spermatophyta</taxon>
        <taxon>Magnoliopsida</taxon>
        <taxon>eudicotyledons</taxon>
        <taxon>Gunneridae</taxon>
        <taxon>Pentapetalae</taxon>
        <taxon>rosids</taxon>
        <taxon>malvids</taxon>
        <taxon>Sapindales</taxon>
        <taxon>Sapindaceae</taxon>
        <taxon>Hippocastanoideae</taxon>
        <taxon>Acereae</taxon>
        <taxon>Dipteronia</taxon>
    </lineage>
</organism>
<dbReference type="EMBL" id="JANJYJ010000005">
    <property type="protein sequence ID" value="KAK3211764.1"/>
    <property type="molecule type" value="Genomic_DNA"/>
</dbReference>
<accession>A0AAE0ADA2</accession>
<protein>
    <submittedName>
        <fullName evidence="1">Uncharacterized protein</fullName>
    </submittedName>
</protein>
<dbReference type="Proteomes" id="UP001281410">
    <property type="component" value="Unassembled WGS sequence"/>
</dbReference>
<keyword evidence="2" id="KW-1185">Reference proteome</keyword>
<evidence type="ECO:0000313" key="2">
    <source>
        <dbReference type="Proteomes" id="UP001281410"/>
    </source>
</evidence>
<sequence length="216" mass="23451">MAKVPSRAEYQALPWLEFLGGTPDIPYPASGKGCPGALAGCVPARVWVYPARFYGLNSGFTSLASSAAVLKRQQFLTMSLGGCNTDQTAQRRMQQVNSISGTALEVDFESILRAITPILDPNRHKGPGWLHNIITNPLLILATHIPFLSIAAALSNRPLDKLNVGPSQLILQSLIPKQGSVEYSDGLPNIIAFKTTSWHNKVSSPFPIFKVSLRKD</sequence>
<reference evidence="1" key="1">
    <citation type="journal article" date="2023" name="Plant J.">
        <title>Genome sequences and population genomics provide insights into the demographic history, inbreeding, and mutation load of two 'living fossil' tree species of Dipteronia.</title>
        <authorList>
            <person name="Feng Y."/>
            <person name="Comes H.P."/>
            <person name="Chen J."/>
            <person name="Zhu S."/>
            <person name="Lu R."/>
            <person name="Zhang X."/>
            <person name="Li P."/>
            <person name="Qiu J."/>
            <person name="Olsen K.M."/>
            <person name="Qiu Y."/>
        </authorList>
    </citation>
    <scope>NUCLEOTIDE SEQUENCE</scope>
    <source>
        <strain evidence="1">NBL</strain>
    </source>
</reference>
<name>A0AAE0ADA2_9ROSI</name>
<evidence type="ECO:0000313" key="1">
    <source>
        <dbReference type="EMBL" id="KAK3211764.1"/>
    </source>
</evidence>
<dbReference type="AlphaFoldDB" id="A0AAE0ADA2"/>
<gene>
    <name evidence="1" type="ORF">Dsin_016470</name>
</gene>
<comment type="caution">
    <text evidence="1">The sequence shown here is derived from an EMBL/GenBank/DDBJ whole genome shotgun (WGS) entry which is preliminary data.</text>
</comment>